<dbReference type="VEuPathDB" id="FungiDB:CC1G_09778"/>
<evidence type="ECO:0000313" key="1">
    <source>
        <dbReference type="EMBL" id="EAU81136.1"/>
    </source>
</evidence>
<dbReference type="InParanoid" id="A8PE47"/>
<dbReference type="RefSeq" id="XP_001840727.1">
    <property type="nucleotide sequence ID" value="XM_001840675.1"/>
</dbReference>
<reference evidence="1 2" key="1">
    <citation type="journal article" date="2010" name="Proc. Natl. Acad. Sci. U.S.A.">
        <title>Insights into evolution of multicellular fungi from the assembled chromosomes of the mushroom Coprinopsis cinerea (Coprinus cinereus).</title>
        <authorList>
            <person name="Stajich J.E."/>
            <person name="Wilke S.K."/>
            <person name="Ahren D."/>
            <person name="Au C.H."/>
            <person name="Birren B.W."/>
            <person name="Borodovsky M."/>
            <person name="Burns C."/>
            <person name="Canback B."/>
            <person name="Casselton L.A."/>
            <person name="Cheng C.K."/>
            <person name="Deng J."/>
            <person name="Dietrich F.S."/>
            <person name="Fargo D.C."/>
            <person name="Farman M.L."/>
            <person name="Gathman A.C."/>
            <person name="Goldberg J."/>
            <person name="Guigo R."/>
            <person name="Hoegger P.J."/>
            <person name="Hooker J.B."/>
            <person name="Huggins A."/>
            <person name="James T.Y."/>
            <person name="Kamada T."/>
            <person name="Kilaru S."/>
            <person name="Kodira C."/>
            <person name="Kues U."/>
            <person name="Kupfer D."/>
            <person name="Kwan H.S."/>
            <person name="Lomsadze A."/>
            <person name="Li W."/>
            <person name="Lilly W.W."/>
            <person name="Ma L.J."/>
            <person name="Mackey A.J."/>
            <person name="Manning G."/>
            <person name="Martin F."/>
            <person name="Muraguchi H."/>
            <person name="Natvig D.O."/>
            <person name="Palmerini H."/>
            <person name="Ramesh M.A."/>
            <person name="Rehmeyer C.J."/>
            <person name="Roe B.A."/>
            <person name="Shenoy N."/>
            <person name="Stanke M."/>
            <person name="Ter-Hovhannisyan V."/>
            <person name="Tunlid A."/>
            <person name="Velagapudi R."/>
            <person name="Vision T.J."/>
            <person name="Zeng Q."/>
            <person name="Zolan M.E."/>
            <person name="Pukkila P.J."/>
        </authorList>
    </citation>
    <scope>NUCLEOTIDE SEQUENCE [LARGE SCALE GENOMIC DNA]</scope>
    <source>
        <strain evidence="2">Okayama-7 / 130 / ATCC MYA-4618 / FGSC 9003</strain>
    </source>
</reference>
<dbReference type="eggNOG" id="ENOG502T2AD">
    <property type="taxonomic scope" value="Eukaryota"/>
</dbReference>
<evidence type="ECO:0000313" key="2">
    <source>
        <dbReference type="Proteomes" id="UP000001861"/>
    </source>
</evidence>
<keyword evidence="2" id="KW-1185">Reference proteome</keyword>
<dbReference type="KEGG" id="cci:CC1G_09778"/>
<dbReference type="EMBL" id="AACS02000007">
    <property type="protein sequence ID" value="EAU81136.1"/>
    <property type="molecule type" value="Genomic_DNA"/>
</dbReference>
<proteinExistence type="predicted"/>
<comment type="caution">
    <text evidence="1">The sequence shown here is derived from an EMBL/GenBank/DDBJ whole genome shotgun (WGS) entry which is preliminary data.</text>
</comment>
<dbReference type="Proteomes" id="UP000001861">
    <property type="component" value="Unassembled WGS sequence"/>
</dbReference>
<accession>A8PE47</accession>
<dbReference type="OrthoDB" id="3067340at2759"/>
<dbReference type="AlphaFoldDB" id="A8PE47"/>
<name>A8PE47_COPC7</name>
<organism evidence="1 2">
    <name type="scientific">Coprinopsis cinerea (strain Okayama-7 / 130 / ATCC MYA-4618 / FGSC 9003)</name>
    <name type="common">Inky cap fungus</name>
    <name type="synonym">Hormographiella aspergillata</name>
    <dbReference type="NCBI Taxonomy" id="240176"/>
    <lineage>
        <taxon>Eukaryota</taxon>
        <taxon>Fungi</taxon>
        <taxon>Dikarya</taxon>
        <taxon>Basidiomycota</taxon>
        <taxon>Agaricomycotina</taxon>
        <taxon>Agaricomycetes</taxon>
        <taxon>Agaricomycetidae</taxon>
        <taxon>Agaricales</taxon>
        <taxon>Agaricineae</taxon>
        <taxon>Psathyrellaceae</taxon>
        <taxon>Coprinopsis</taxon>
    </lineage>
</organism>
<dbReference type="GeneID" id="6017379"/>
<gene>
    <name evidence="1" type="ORF">CC1G_09778</name>
</gene>
<sequence length="340" mass="39286">MPRNKEKKSKSKSNSDERQFGWTALPLELKEEILTHMDINQLLKLEAAMGLQETSAADYPRTEASPPKEMYRRITHIFLLFDLDIEVTMRLMQQHDAIISGSCALAAVLDNNFTPNDVDIYVKTEQARSFVEALIGESKYDHLPNLKDGKEYKRERNGIAKSYNLTHRENGKKVNIIETSVCPISTIFAFHNTVLMNFITYWGVVCTYGNLTCRKIGLFNSTSFNEGRNKQLTPKIEESRQKYKERGIKMIWNYRGREDVRKSWSDIRNHVCGVWEYCPKTSRSINDPGVACLVFPEWRDKDIDVTMVHWSLATEGRCKTNFGMKLGWVHTSEGQSIWLL</sequence>
<protein>
    <submittedName>
        <fullName evidence="1">Uncharacterized protein</fullName>
    </submittedName>
</protein>